<feature type="region of interest" description="Disordered" evidence="1">
    <location>
        <begin position="56"/>
        <end position="75"/>
    </location>
</feature>
<dbReference type="AlphaFoldDB" id="A0A0B2VHC0"/>
<protein>
    <submittedName>
        <fullName evidence="2">Uncharacterized protein</fullName>
    </submittedName>
</protein>
<evidence type="ECO:0000313" key="3">
    <source>
        <dbReference type="Proteomes" id="UP000031036"/>
    </source>
</evidence>
<feature type="region of interest" description="Disordered" evidence="1">
    <location>
        <begin position="1"/>
        <end position="34"/>
    </location>
</feature>
<name>A0A0B2VHC0_TOXCA</name>
<feature type="region of interest" description="Disordered" evidence="1">
    <location>
        <begin position="170"/>
        <end position="189"/>
    </location>
</feature>
<dbReference type="EMBL" id="JPKZ01001653">
    <property type="protein sequence ID" value="KHN80877.1"/>
    <property type="molecule type" value="Genomic_DNA"/>
</dbReference>
<organism evidence="2 3">
    <name type="scientific">Toxocara canis</name>
    <name type="common">Canine roundworm</name>
    <dbReference type="NCBI Taxonomy" id="6265"/>
    <lineage>
        <taxon>Eukaryota</taxon>
        <taxon>Metazoa</taxon>
        <taxon>Ecdysozoa</taxon>
        <taxon>Nematoda</taxon>
        <taxon>Chromadorea</taxon>
        <taxon>Rhabditida</taxon>
        <taxon>Spirurina</taxon>
        <taxon>Ascaridomorpha</taxon>
        <taxon>Ascaridoidea</taxon>
        <taxon>Toxocaridae</taxon>
        <taxon>Toxocara</taxon>
    </lineage>
</organism>
<accession>A0A0B2VHC0</accession>
<feature type="compositionally biased region" description="Basic and acidic residues" evidence="1">
    <location>
        <begin position="7"/>
        <end position="24"/>
    </location>
</feature>
<feature type="region of interest" description="Disordered" evidence="1">
    <location>
        <begin position="108"/>
        <end position="130"/>
    </location>
</feature>
<feature type="compositionally biased region" description="Polar residues" evidence="1">
    <location>
        <begin position="56"/>
        <end position="65"/>
    </location>
</feature>
<evidence type="ECO:0000256" key="1">
    <source>
        <dbReference type="SAM" id="MobiDB-lite"/>
    </source>
</evidence>
<gene>
    <name evidence="2" type="ORF">Tcan_17766</name>
</gene>
<sequence>MLTIELVAREKPPDRECRSRKQKEIYSPSPDQGKWRRCLETTRSCTQAFPESLSTATNCTNSENASPEKMSQVDGLGKRTRIVEVSNQSVSHLEDEFNNRIFSAFARSSSSAPKRHASSTMGESSSSCQLYETDSALPSAPKRKLAKNVNEQKQVQFSCGGRCDRKGEVAVEEERSGDENSIIAQSETGESSDQLDYMCKLLNEACSRVSRRQLLRIYSLFDE</sequence>
<dbReference type="Proteomes" id="UP000031036">
    <property type="component" value="Unassembled WGS sequence"/>
</dbReference>
<keyword evidence="3" id="KW-1185">Reference proteome</keyword>
<reference evidence="2 3" key="1">
    <citation type="submission" date="2014-11" db="EMBL/GenBank/DDBJ databases">
        <title>Genetic blueprint of the zoonotic pathogen Toxocara canis.</title>
        <authorList>
            <person name="Zhu X.-Q."/>
            <person name="Korhonen P.K."/>
            <person name="Cai H."/>
            <person name="Young N.D."/>
            <person name="Nejsum P."/>
            <person name="von Samson-Himmelstjerna G."/>
            <person name="Boag P.R."/>
            <person name="Tan P."/>
            <person name="Li Q."/>
            <person name="Min J."/>
            <person name="Yang Y."/>
            <person name="Wang X."/>
            <person name="Fang X."/>
            <person name="Hall R.S."/>
            <person name="Hofmann A."/>
            <person name="Sternberg P.W."/>
            <person name="Jex A.R."/>
            <person name="Gasser R.B."/>
        </authorList>
    </citation>
    <scope>NUCLEOTIDE SEQUENCE [LARGE SCALE GENOMIC DNA]</scope>
    <source>
        <strain evidence="2">PN_DK_2014</strain>
    </source>
</reference>
<evidence type="ECO:0000313" key="2">
    <source>
        <dbReference type="EMBL" id="KHN80877.1"/>
    </source>
</evidence>
<proteinExistence type="predicted"/>
<feature type="compositionally biased region" description="Polar residues" evidence="1">
    <location>
        <begin position="120"/>
        <end position="130"/>
    </location>
</feature>
<comment type="caution">
    <text evidence="2">The sequence shown here is derived from an EMBL/GenBank/DDBJ whole genome shotgun (WGS) entry which is preliminary data.</text>
</comment>